<proteinExistence type="predicted"/>
<sequence>MEIMLMNGKFYAKYGKIEKKKILDAIFYKIHDTFPTGAWKYNEAEPSHVDAQSIRELFVTEKRDETNPVVVYLTNDEETAMCGFITDQLLFENEHYITSEMTWYFESTKSMTNVYQGTRVSITLIVKEFIPLMQHAIDLCFTGFSIQNPSKMYIGAWYINPAIDTAINIVDTNRTVLFGNRVLNETIERNDLIQLTENTWLSQVETTLLKKR</sequence>
<dbReference type="RefSeq" id="XP_004257958.1">
    <property type="nucleotide sequence ID" value="XM_004257910.1"/>
</dbReference>
<dbReference type="Proteomes" id="UP000014680">
    <property type="component" value="Unassembled WGS sequence"/>
</dbReference>
<evidence type="ECO:0000313" key="1">
    <source>
        <dbReference type="EMBL" id="ELP91187.1"/>
    </source>
</evidence>
<organism evidence="1 2">
    <name type="scientific">Entamoeba invadens IP1</name>
    <dbReference type="NCBI Taxonomy" id="370355"/>
    <lineage>
        <taxon>Eukaryota</taxon>
        <taxon>Amoebozoa</taxon>
        <taxon>Evosea</taxon>
        <taxon>Archamoebae</taxon>
        <taxon>Mastigamoebida</taxon>
        <taxon>Entamoebidae</taxon>
        <taxon>Entamoeba</taxon>
    </lineage>
</organism>
<dbReference type="KEGG" id="eiv:EIN_150540"/>
<keyword evidence="2" id="KW-1185">Reference proteome</keyword>
<reference evidence="1 2" key="1">
    <citation type="submission" date="2012-10" db="EMBL/GenBank/DDBJ databases">
        <authorList>
            <person name="Zafar N."/>
            <person name="Inman J."/>
            <person name="Hall N."/>
            <person name="Lorenzi H."/>
            <person name="Caler E."/>
        </authorList>
    </citation>
    <scope>NUCLEOTIDE SEQUENCE [LARGE SCALE GENOMIC DNA]</scope>
    <source>
        <strain evidence="1 2">IP1</strain>
    </source>
</reference>
<name>A0A0A1U8L5_ENTIV</name>
<accession>A0A0A1U8L5</accession>
<dbReference type="AlphaFoldDB" id="A0A0A1U8L5"/>
<dbReference type="VEuPathDB" id="AmoebaDB:EIN_150540"/>
<dbReference type="EMBL" id="KB206474">
    <property type="protein sequence ID" value="ELP91187.1"/>
    <property type="molecule type" value="Genomic_DNA"/>
</dbReference>
<dbReference type="GeneID" id="14890396"/>
<evidence type="ECO:0000313" key="2">
    <source>
        <dbReference type="Proteomes" id="UP000014680"/>
    </source>
</evidence>
<protein>
    <submittedName>
        <fullName evidence="1">Uncharacterized protein</fullName>
    </submittedName>
</protein>
<gene>
    <name evidence="1" type="ORF">EIN_150540</name>
</gene>